<gene>
    <name evidence="1" type="ORF">APX70_08218</name>
</gene>
<accession>A0A3M2WEV6</accession>
<evidence type="ECO:0000313" key="1">
    <source>
        <dbReference type="EMBL" id="RML50044.1"/>
    </source>
</evidence>
<organism evidence="1 2">
    <name type="scientific">Pseudomonas syringae pv. maculicola</name>
    <dbReference type="NCBI Taxonomy" id="59511"/>
    <lineage>
        <taxon>Bacteria</taxon>
        <taxon>Pseudomonadati</taxon>
        <taxon>Pseudomonadota</taxon>
        <taxon>Gammaproteobacteria</taxon>
        <taxon>Pseudomonadales</taxon>
        <taxon>Pseudomonadaceae</taxon>
        <taxon>Pseudomonas</taxon>
    </lineage>
</organism>
<dbReference type="AlphaFoldDB" id="A0A3M2WEV6"/>
<evidence type="ECO:0000313" key="2">
    <source>
        <dbReference type="Proteomes" id="UP000282378"/>
    </source>
</evidence>
<feature type="non-terminal residue" evidence="1">
    <location>
        <position position="41"/>
    </location>
</feature>
<dbReference type="Proteomes" id="UP000282378">
    <property type="component" value="Unassembled WGS sequence"/>
</dbReference>
<proteinExistence type="predicted"/>
<dbReference type="EMBL" id="RBNL01003475">
    <property type="protein sequence ID" value="RML50044.1"/>
    <property type="molecule type" value="Genomic_DNA"/>
</dbReference>
<name>A0A3M2WEV6_PSEYM</name>
<reference evidence="1 2" key="1">
    <citation type="submission" date="2018-08" db="EMBL/GenBank/DDBJ databases">
        <title>Recombination of ecologically and evolutionarily significant loci maintains genetic cohesion in the Pseudomonas syringae species complex.</title>
        <authorList>
            <person name="Dillon M."/>
            <person name="Thakur S."/>
            <person name="Almeida R.N.D."/>
            <person name="Weir B.S."/>
            <person name="Guttman D.S."/>
        </authorList>
    </citation>
    <scope>NUCLEOTIDE SEQUENCE [LARGE SCALE GENOMIC DNA]</scope>
    <source>
        <strain evidence="1 2">88_10</strain>
    </source>
</reference>
<comment type="caution">
    <text evidence="1">The sequence shown here is derived from an EMBL/GenBank/DDBJ whole genome shotgun (WGS) entry which is preliminary data.</text>
</comment>
<sequence>MAALGLNPALFLYDTLKVSQSHFDEAKVREHYEVVARYLGV</sequence>
<protein>
    <submittedName>
        <fullName evidence="1">Sulfatase protein</fullName>
    </submittedName>
</protein>